<keyword evidence="1" id="KW-1133">Transmembrane helix</keyword>
<evidence type="ECO:0000313" key="2">
    <source>
        <dbReference type="EMBL" id="ERJ11145.1"/>
    </source>
</evidence>
<reference evidence="2 3" key="2">
    <citation type="journal article" date="2013" name="PLoS ONE">
        <title>INDIGO - INtegrated Data Warehouse of MIcrobial GenOmes with Examples from the Red Sea Extremophiles.</title>
        <authorList>
            <person name="Alam I."/>
            <person name="Antunes A."/>
            <person name="Kamau A.A."/>
            <person name="Ba Alawi W."/>
            <person name="Kalkatawi M."/>
            <person name="Stingl U."/>
            <person name="Bajic V.B."/>
        </authorList>
    </citation>
    <scope>NUCLEOTIDE SEQUENCE [LARGE SCALE GENOMIC DNA]</scope>
    <source>
        <strain evidence="2 3">SSD-17B</strain>
    </source>
</reference>
<gene>
    <name evidence="2" type="ORF">HLPCO_002810</name>
</gene>
<evidence type="ECO:0000313" key="3">
    <source>
        <dbReference type="Proteomes" id="UP000005707"/>
    </source>
</evidence>
<feature type="transmembrane region" description="Helical" evidence="1">
    <location>
        <begin position="26"/>
        <end position="46"/>
    </location>
</feature>
<reference evidence="2 3" key="1">
    <citation type="journal article" date="2011" name="J. Bacteriol.">
        <title>Genome sequence of Haloplasma contractile, an unusual contractile bacterium from a deep-sea anoxic brine lake.</title>
        <authorList>
            <person name="Antunes A."/>
            <person name="Alam I."/>
            <person name="El Dorry H."/>
            <person name="Siam R."/>
            <person name="Robertson A."/>
            <person name="Bajic V.B."/>
            <person name="Stingl U."/>
        </authorList>
    </citation>
    <scope>NUCLEOTIDE SEQUENCE [LARGE SCALE GENOMIC DNA]</scope>
    <source>
        <strain evidence="2 3">SSD-17B</strain>
    </source>
</reference>
<dbReference type="RefSeq" id="WP_008824463.1">
    <property type="nucleotide sequence ID" value="NZ_AFNU02000015.1"/>
</dbReference>
<organism evidence="2 3">
    <name type="scientific">Haloplasma contractile SSD-17B</name>
    <dbReference type="NCBI Taxonomy" id="1033810"/>
    <lineage>
        <taxon>Bacteria</taxon>
        <taxon>Bacillati</taxon>
        <taxon>Mycoplasmatota</taxon>
        <taxon>Mollicutes</taxon>
        <taxon>Haloplasmatales</taxon>
        <taxon>Haloplasmataceae</taxon>
        <taxon>Haloplasma</taxon>
    </lineage>
</organism>
<dbReference type="EMBL" id="AFNU02000015">
    <property type="protein sequence ID" value="ERJ11145.1"/>
    <property type="molecule type" value="Genomic_DNA"/>
</dbReference>
<proteinExistence type="predicted"/>
<evidence type="ECO:0000256" key="1">
    <source>
        <dbReference type="SAM" id="Phobius"/>
    </source>
</evidence>
<keyword evidence="1" id="KW-0472">Membrane</keyword>
<dbReference type="AlphaFoldDB" id="U2FDT6"/>
<name>U2FDT6_9MOLU</name>
<keyword evidence="3" id="KW-1185">Reference proteome</keyword>
<protein>
    <submittedName>
        <fullName evidence="2">Uncharacterized protein</fullName>
    </submittedName>
</protein>
<accession>U2FDT6</accession>
<comment type="caution">
    <text evidence="2">The sequence shown here is derived from an EMBL/GenBank/DDBJ whole genome shotgun (WGS) entry which is preliminary data.</text>
</comment>
<keyword evidence="1" id="KW-0812">Transmembrane</keyword>
<sequence>MLRKAFLILLTVTISLVPIIKPELSYILFGYGLLILLFIILDLTYLRHRLKKRYKTRVRGFKCPVCKKKSLRIKETSINTCTHCKKKFISHTNKKMMLLEQVEMNYSLAVLRLIHYVVNRDDTPSISQPEFLERLTYYLMNKNQDKVMELSQKLNDKEELNLRRILCELKQHDLSHSIKESLVKVLLDLSTLDHPINPKAYRAIKKVIHYYGFQADKYDHLKNELSNRNEFPPHLELYNILFNRLVTCSNRPEDFDYDIIREYYKDIGFEQRFIDRCQERIETIQSKKRIYIVAKQINNRTRSTVFSHHLFETILRFILKTQKVNKIQERDLNQIQKALGVTNAANHLIKQSISNL</sequence>
<dbReference type="InParanoid" id="U2FDT6"/>
<dbReference type="Proteomes" id="UP000005707">
    <property type="component" value="Unassembled WGS sequence"/>
</dbReference>